<protein>
    <submittedName>
        <fullName evidence="1">Uncharacterized protein</fullName>
    </submittedName>
</protein>
<gene>
    <name evidence="1" type="ORF">GCM10010911_08040</name>
</gene>
<reference evidence="1" key="1">
    <citation type="journal article" date="2014" name="Int. J. Syst. Evol. Microbiol.">
        <title>Complete genome sequence of Corynebacterium casei LMG S-19264T (=DSM 44701T), isolated from a smear-ripened cheese.</title>
        <authorList>
            <consortium name="US DOE Joint Genome Institute (JGI-PGF)"/>
            <person name="Walter F."/>
            <person name="Albersmeier A."/>
            <person name="Kalinowski J."/>
            <person name="Ruckert C."/>
        </authorList>
    </citation>
    <scope>NUCLEOTIDE SEQUENCE</scope>
    <source>
        <strain evidence="1">CGMCC 1.15178</strain>
    </source>
</reference>
<keyword evidence="2" id="KW-1185">Reference proteome</keyword>
<organism evidence="1 2">
    <name type="scientific">Paenibacillus nasutitermitis</name>
    <dbReference type="NCBI Taxonomy" id="1652958"/>
    <lineage>
        <taxon>Bacteria</taxon>
        <taxon>Bacillati</taxon>
        <taxon>Bacillota</taxon>
        <taxon>Bacilli</taxon>
        <taxon>Bacillales</taxon>
        <taxon>Paenibacillaceae</taxon>
        <taxon>Paenibacillus</taxon>
    </lineage>
</organism>
<dbReference type="CDD" id="cd03143">
    <property type="entry name" value="A4_beta-galactosidase_middle_domain"/>
    <property type="match status" value="1"/>
</dbReference>
<dbReference type="InterPro" id="IPR029062">
    <property type="entry name" value="Class_I_gatase-like"/>
</dbReference>
<dbReference type="RefSeq" id="WP_229750050.1">
    <property type="nucleotide sequence ID" value="NZ_BMHP01000001.1"/>
</dbReference>
<dbReference type="Gene3D" id="3.20.20.370">
    <property type="entry name" value="Glycoside hydrolase/deacetylase"/>
    <property type="match status" value="1"/>
</dbReference>
<name>A0A916YNT0_9BACL</name>
<reference evidence="1" key="2">
    <citation type="submission" date="2020-09" db="EMBL/GenBank/DDBJ databases">
        <authorList>
            <person name="Sun Q."/>
            <person name="Zhou Y."/>
        </authorList>
    </citation>
    <scope>NUCLEOTIDE SEQUENCE</scope>
    <source>
        <strain evidence="1">CGMCC 1.15178</strain>
    </source>
</reference>
<proteinExistence type="predicted"/>
<comment type="caution">
    <text evidence="1">The sequence shown here is derived from an EMBL/GenBank/DDBJ whole genome shotgun (WGS) entry which is preliminary data.</text>
</comment>
<evidence type="ECO:0000313" key="1">
    <source>
        <dbReference type="EMBL" id="GGD52855.1"/>
    </source>
</evidence>
<dbReference type="EMBL" id="BMHP01000001">
    <property type="protein sequence ID" value="GGD52855.1"/>
    <property type="molecule type" value="Genomic_DNA"/>
</dbReference>
<evidence type="ECO:0000313" key="2">
    <source>
        <dbReference type="Proteomes" id="UP000612456"/>
    </source>
</evidence>
<dbReference type="Proteomes" id="UP000612456">
    <property type="component" value="Unassembled WGS sequence"/>
</dbReference>
<sequence length="585" mass="66817">MKIARVGVFVNRRELEDRWKRNENFFPLYIEEIFRHAGIPFEFVNEPVGKEARERWDVMIVLGDLSQGAELDGVREYVRAGGHLISYGGLTGLVDELEMNIVRMKAGYAALEPEDQPLRFVQAELWKQRAISGCRIEGYGNIREQPNEDTLGPALVSFAYGKGRIDRWAVNIPTTVVALQQGQHPVYQDGKPAPDGTAAIDEGILKADDGMVLDWQWDRIVDGRGMPYFPYPFADWWREALVRHVLQLVTEHGKTLPFVDYWPDGVEAIAMISHDSDLNREEDAETTLGMLDELQIKSTWCMLEPGYSQDMMSKIQAKEHELALHYNALEMEGKTWDAVDFARQARWLMGVGGVSEIVSNKNHYTCFEGWDDLFIWCEDNDILSDQTRGPSKIGNIGFLFGTSRPYLPISWFHHRNRLLNVLEIGFLTQDIGHPDRADFSVIEPLLNQVKRVRGVAHFLFHQVCLNMYEGVREGMRKLVHDARSSGFVFWTGKQINDWERARRSVKLSILNGAGCLRLESDNRIESLVLWVPLTKQEKEQDCTRMDLDEEVRLVMGVACRKVAIGEWTGAVDVDISGQEVNTSRQ</sequence>
<dbReference type="AlphaFoldDB" id="A0A916YNT0"/>
<accession>A0A916YNT0</accession>
<dbReference type="Gene3D" id="3.40.50.880">
    <property type="match status" value="1"/>
</dbReference>